<keyword evidence="8" id="KW-1185">Reference proteome</keyword>
<comment type="caution">
    <text evidence="7">The sequence shown here is derived from an EMBL/GenBank/DDBJ whole genome shotgun (WGS) entry which is preliminary data.</text>
</comment>
<gene>
    <name evidence="7" type="ORF">CTI12_AA307750</name>
</gene>
<proteinExistence type="inferred from homology"/>
<evidence type="ECO:0000256" key="4">
    <source>
        <dbReference type="ARBA" id="ARBA00022525"/>
    </source>
</evidence>
<dbReference type="PANTHER" id="PTHR31232:SF172">
    <property type="entry name" value="S-PROTEIN HOMOLOG"/>
    <property type="match status" value="1"/>
</dbReference>
<dbReference type="GO" id="GO:0060320">
    <property type="term" value="P:rejection of self pollen"/>
    <property type="evidence" value="ECO:0007669"/>
    <property type="project" value="UniProtKB-KW"/>
</dbReference>
<comment type="similarity">
    <text evidence="2 6">Belongs to the plant self-incompatibility (S1) protein family.</text>
</comment>
<dbReference type="Pfam" id="PF05938">
    <property type="entry name" value="Self-incomp_S1"/>
    <property type="match status" value="1"/>
</dbReference>
<keyword evidence="5" id="KW-0732">Signal</keyword>
<evidence type="ECO:0000313" key="8">
    <source>
        <dbReference type="Proteomes" id="UP000245207"/>
    </source>
</evidence>
<keyword evidence="4 6" id="KW-0964">Secreted</keyword>
<evidence type="ECO:0000256" key="1">
    <source>
        <dbReference type="ARBA" id="ARBA00004613"/>
    </source>
</evidence>
<keyword evidence="3 6" id="KW-0713">Self-incompatibility</keyword>
<dbReference type="PANTHER" id="PTHR31232">
    <property type="match status" value="1"/>
</dbReference>
<evidence type="ECO:0000256" key="6">
    <source>
        <dbReference type="RuleBase" id="RU367044"/>
    </source>
</evidence>
<name>A0A2U1N5F4_ARTAN</name>
<sequence>MSGPLSVHVKSGNDDLGEHTLAVFENTNWQFCENFWMTTMFWADFNSNGTRTASFHVWDHQLGLTYGSGSYINIDRRLVWLVRDDGFYVGKRISPFPDGWEKLHDWLKADVTGGWVLLIPSPLIYPKKFSKLDLLFLQEHKLTTRLIC</sequence>
<evidence type="ECO:0000313" key="7">
    <source>
        <dbReference type="EMBL" id="PWA68742.1"/>
    </source>
</evidence>
<reference evidence="7 8" key="1">
    <citation type="journal article" date="2018" name="Mol. Plant">
        <title>The genome of Artemisia annua provides insight into the evolution of Asteraceae family and artemisinin biosynthesis.</title>
        <authorList>
            <person name="Shen Q."/>
            <person name="Zhang L."/>
            <person name="Liao Z."/>
            <person name="Wang S."/>
            <person name="Yan T."/>
            <person name="Shi P."/>
            <person name="Liu M."/>
            <person name="Fu X."/>
            <person name="Pan Q."/>
            <person name="Wang Y."/>
            <person name="Lv Z."/>
            <person name="Lu X."/>
            <person name="Zhang F."/>
            <person name="Jiang W."/>
            <person name="Ma Y."/>
            <person name="Chen M."/>
            <person name="Hao X."/>
            <person name="Li L."/>
            <person name="Tang Y."/>
            <person name="Lv G."/>
            <person name="Zhou Y."/>
            <person name="Sun X."/>
            <person name="Brodelius P.E."/>
            <person name="Rose J.K.C."/>
            <person name="Tang K."/>
        </authorList>
    </citation>
    <scope>NUCLEOTIDE SEQUENCE [LARGE SCALE GENOMIC DNA]</scope>
    <source>
        <strain evidence="8">cv. Huhao1</strain>
        <tissue evidence="7">Leaf</tissue>
    </source>
</reference>
<dbReference type="Proteomes" id="UP000245207">
    <property type="component" value="Unassembled WGS sequence"/>
</dbReference>
<evidence type="ECO:0000256" key="3">
    <source>
        <dbReference type="ARBA" id="ARBA00022471"/>
    </source>
</evidence>
<dbReference type="EMBL" id="PKPP01003573">
    <property type="protein sequence ID" value="PWA68742.1"/>
    <property type="molecule type" value="Genomic_DNA"/>
</dbReference>
<evidence type="ECO:0000256" key="5">
    <source>
        <dbReference type="ARBA" id="ARBA00022729"/>
    </source>
</evidence>
<evidence type="ECO:0000256" key="2">
    <source>
        <dbReference type="ARBA" id="ARBA00005581"/>
    </source>
</evidence>
<accession>A0A2U1N5F4</accession>
<dbReference type="OrthoDB" id="1848419at2759"/>
<dbReference type="GO" id="GO:0005576">
    <property type="term" value="C:extracellular region"/>
    <property type="evidence" value="ECO:0007669"/>
    <property type="project" value="UniProtKB-SubCell"/>
</dbReference>
<protein>
    <recommendedName>
        <fullName evidence="6">S-protein homolog</fullName>
    </recommendedName>
</protein>
<comment type="subcellular location">
    <subcellularLocation>
        <location evidence="1 6">Secreted</location>
    </subcellularLocation>
</comment>
<organism evidence="7 8">
    <name type="scientific">Artemisia annua</name>
    <name type="common">Sweet wormwood</name>
    <dbReference type="NCBI Taxonomy" id="35608"/>
    <lineage>
        <taxon>Eukaryota</taxon>
        <taxon>Viridiplantae</taxon>
        <taxon>Streptophyta</taxon>
        <taxon>Embryophyta</taxon>
        <taxon>Tracheophyta</taxon>
        <taxon>Spermatophyta</taxon>
        <taxon>Magnoliopsida</taxon>
        <taxon>eudicotyledons</taxon>
        <taxon>Gunneridae</taxon>
        <taxon>Pentapetalae</taxon>
        <taxon>asterids</taxon>
        <taxon>campanulids</taxon>
        <taxon>Asterales</taxon>
        <taxon>Asteraceae</taxon>
        <taxon>Asteroideae</taxon>
        <taxon>Anthemideae</taxon>
        <taxon>Artemisiinae</taxon>
        <taxon>Artemisia</taxon>
    </lineage>
</organism>
<dbReference type="InterPro" id="IPR010264">
    <property type="entry name" value="Self-incomp_S1"/>
</dbReference>
<dbReference type="AlphaFoldDB" id="A0A2U1N5F4"/>